<evidence type="ECO:0000313" key="2">
    <source>
        <dbReference type="Proteomes" id="UP000187283"/>
    </source>
</evidence>
<protein>
    <submittedName>
        <fullName evidence="1">Transposon TX1 protein</fullName>
    </submittedName>
</protein>
<keyword evidence="2" id="KW-1185">Reference proteome</keyword>
<dbReference type="AlphaFoldDB" id="A0A1R1Y284"/>
<organism evidence="1 2">
    <name type="scientific">Smittium culicis</name>
    <dbReference type="NCBI Taxonomy" id="133412"/>
    <lineage>
        <taxon>Eukaryota</taxon>
        <taxon>Fungi</taxon>
        <taxon>Fungi incertae sedis</taxon>
        <taxon>Zoopagomycota</taxon>
        <taxon>Kickxellomycotina</taxon>
        <taxon>Harpellomycetes</taxon>
        <taxon>Harpellales</taxon>
        <taxon>Legeriomycetaceae</taxon>
        <taxon>Smittium</taxon>
    </lineage>
</organism>
<dbReference type="Proteomes" id="UP000187283">
    <property type="component" value="Unassembled WGS sequence"/>
</dbReference>
<evidence type="ECO:0000313" key="1">
    <source>
        <dbReference type="EMBL" id="OMJ21067.1"/>
    </source>
</evidence>
<gene>
    <name evidence="1" type="ORF">AYI70_g3701</name>
</gene>
<dbReference type="OrthoDB" id="3047174at2759"/>
<name>A0A1R1Y284_9FUNG</name>
<dbReference type="PANTHER" id="PTHR19446">
    <property type="entry name" value="REVERSE TRANSCRIPTASES"/>
    <property type="match status" value="1"/>
</dbReference>
<reference evidence="1 2" key="1">
    <citation type="submission" date="2017-01" db="EMBL/GenBank/DDBJ databases">
        <authorList>
            <person name="Mah S.A."/>
            <person name="Swanson W.J."/>
            <person name="Moy G.W."/>
            <person name="Vacquier V.D."/>
        </authorList>
    </citation>
    <scope>NUCLEOTIDE SEQUENCE [LARGE SCALE GENOMIC DNA]</scope>
    <source>
        <strain evidence="1 2">GSMNP</strain>
    </source>
</reference>
<dbReference type="STRING" id="133412.A0A1R1Y284"/>
<comment type="caution">
    <text evidence="1">The sequence shown here is derived from an EMBL/GenBank/DDBJ whole genome shotgun (WGS) entry which is preliminary data.</text>
</comment>
<sequence>MEETTKALNNTPNNKAPGVYGIPSEIWMVVIEEKSLTSDLAKIVYKIISTIYNTGNLPIFMTTSIVVTVPKKGDMRDPVNYMRISFMPTLIKLLAKIVATKFATIDQKYGLIEKEHAGFRSFEECAAQATTLYEIVKRRKLKNQKSWICYVDYSKAYDRVPHMALV</sequence>
<dbReference type="EMBL" id="LSSN01001092">
    <property type="protein sequence ID" value="OMJ21067.1"/>
    <property type="molecule type" value="Genomic_DNA"/>
</dbReference>
<proteinExistence type="predicted"/>
<accession>A0A1R1Y284</accession>